<evidence type="ECO:0000256" key="4">
    <source>
        <dbReference type="SAM" id="Phobius"/>
    </source>
</evidence>
<proteinExistence type="predicted"/>
<dbReference type="Gene3D" id="3.40.50.1820">
    <property type="entry name" value="alpha/beta hydrolase"/>
    <property type="match status" value="1"/>
</dbReference>
<keyword evidence="2" id="KW-0442">Lipid degradation</keyword>
<keyword evidence="4" id="KW-1133">Transmembrane helix</keyword>
<dbReference type="EMBL" id="JAAIKD010000002">
    <property type="protein sequence ID" value="NEV93445.1"/>
    <property type="molecule type" value="Genomic_DNA"/>
</dbReference>
<dbReference type="AlphaFoldDB" id="A0A6B3R3N7"/>
<evidence type="ECO:0008006" key="7">
    <source>
        <dbReference type="Google" id="ProtNLM"/>
    </source>
</evidence>
<dbReference type="PANTHER" id="PTHR10272:SF0">
    <property type="entry name" value="PLATELET-ACTIVATING FACTOR ACETYLHYDROLASE"/>
    <property type="match status" value="1"/>
</dbReference>
<name>A0A6B3R3N7_9FLAO</name>
<comment type="caution">
    <text evidence="5">The sequence shown here is derived from an EMBL/GenBank/DDBJ whole genome shotgun (WGS) entry which is preliminary data.</text>
</comment>
<evidence type="ECO:0000313" key="5">
    <source>
        <dbReference type="EMBL" id="NEV93445.1"/>
    </source>
</evidence>
<keyword evidence="6" id="KW-1185">Reference proteome</keyword>
<feature type="transmembrane region" description="Helical" evidence="4">
    <location>
        <begin position="6"/>
        <end position="24"/>
    </location>
</feature>
<dbReference type="Pfam" id="PF03403">
    <property type="entry name" value="PAF-AH_p_II"/>
    <property type="match status" value="1"/>
</dbReference>
<dbReference type="GO" id="GO:0003847">
    <property type="term" value="F:1-alkyl-2-acetylglycerophosphocholine esterase activity"/>
    <property type="evidence" value="ECO:0007669"/>
    <property type="project" value="TreeGrafter"/>
</dbReference>
<evidence type="ECO:0000256" key="2">
    <source>
        <dbReference type="ARBA" id="ARBA00022963"/>
    </source>
</evidence>
<keyword evidence="4" id="KW-0812">Transmembrane</keyword>
<keyword evidence="3" id="KW-0443">Lipid metabolism</keyword>
<dbReference type="RefSeq" id="WP_164004157.1">
    <property type="nucleotide sequence ID" value="NZ_JAAIKD010000002.1"/>
</dbReference>
<organism evidence="5 6">
    <name type="scientific">Psychroflexus aurantiacus</name>
    <dbReference type="NCBI Taxonomy" id="2709310"/>
    <lineage>
        <taxon>Bacteria</taxon>
        <taxon>Pseudomonadati</taxon>
        <taxon>Bacteroidota</taxon>
        <taxon>Flavobacteriia</taxon>
        <taxon>Flavobacteriales</taxon>
        <taxon>Flavobacteriaceae</taxon>
        <taxon>Psychroflexus</taxon>
    </lineage>
</organism>
<evidence type="ECO:0000313" key="6">
    <source>
        <dbReference type="Proteomes" id="UP000478505"/>
    </source>
</evidence>
<sequence>MRTFEILLLTIATLFPFFLTTAVFRKHKLAITSIIILVLLYNLFFEGFRWQLIPGLIIILLSIIFYYKEIKFLKGSWMSYTLKLMSLSILLVIAWGLPIIFPVFELPTPTGDYKIGSRYVKVTTDRPEIITQNTKDVREFMVKIWYPADIKKEKKESYLDKGNRLGFASKYKLPKFTLDHLDYIHTNTYMEPDLANGKFPVLIFSHGLHSEAYGYYSLMEEIVSHGFVVININHTYESSGSLFPDGDIKYYNSEFDRKTNGSKMAEMAWNSLENYNKATTDLKKLKAVEDLIKNYVAADITRRWSADISTLIDKLDIWNKNSFFTNHLDMDKIGVFGHSQGGSAVGQAVLDDKRIDAGINLDGAQWGNMIDKSFSKPFLLISSEWPESHMDINKFSYRNLSSSTFQKHVVKNSGHSNFMDIPLMINFSYVNEAGEINPLVAYKETTNMIINFFNKNLNDN</sequence>
<accession>A0A6B3R3N7</accession>
<feature type="transmembrane region" description="Helical" evidence="4">
    <location>
        <begin position="29"/>
        <end position="45"/>
    </location>
</feature>
<feature type="transmembrane region" description="Helical" evidence="4">
    <location>
        <begin position="51"/>
        <end position="68"/>
    </location>
</feature>
<keyword evidence="1" id="KW-0378">Hydrolase</keyword>
<gene>
    <name evidence="5" type="ORF">G3567_04680</name>
</gene>
<protein>
    <recommendedName>
        <fullName evidence="7">Platelet-activating factor acetylhydrolase</fullName>
    </recommendedName>
</protein>
<dbReference type="SUPFAM" id="SSF53474">
    <property type="entry name" value="alpha/beta-Hydrolases"/>
    <property type="match status" value="1"/>
</dbReference>
<dbReference type="GO" id="GO:0016042">
    <property type="term" value="P:lipid catabolic process"/>
    <property type="evidence" value="ECO:0007669"/>
    <property type="project" value="UniProtKB-KW"/>
</dbReference>
<dbReference type="PANTHER" id="PTHR10272">
    <property type="entry name" value="PLATELET-ACTIVATING FACTOR ACETYLHYDROLASE"/>
    <property type="match status" value="1"/>
</dbReference>
<feature type="transmembrane region" description="Helical" evidence="4">
    <location>
        <begin position="80"/>
        <end position="104"/>
    </location>
</feature>
<evidence type="ECO:0000256" key="3">
    <source>
        <dbReference type="ARBA" id="ARBA00023098"/>
    </source>
</evidence>
<keyword evidence="4" id="KW-0472">Membrane</keyword>
<reference evidence="5 6" key="1">
    <citation type="submission" date="2020-02" db="EMBL/GenBank/DDBJ databases">
        <title>Flavobacteriaceae Psychroflexus bacterium YR1-1, complete genome.</title>
        <authorList>
            <person name="Li Y."/>
            <person name="Wu S."/>
        </authorList>
    </citation>
    <scope>NUCLEOTIDE SEQUENCE [LARGE SCALE GENOMIC DNA]</scope>
    <source>
        <strain evidence="5 6">YR1-1</strain>
    </source>
</reference>
<dbReference type="Proteomes" id="UP000478505">
    <property type="component" value="Unassembled WGS sequence"/>
</dbReference>
<evidence type="ECO:0000256" key="1">
    <source>
        <dbReference type="ARBA" id="ARBA00022801"/>
    </source>
</evidence>
<dbReference type="InterPro" id="IPR029058">
    <property type="entry name" value="AB_hydrolase_fold"/>
</dbReference>